<keyword evidence="4" id="KW-0804">Transcription</keyword>
<protein>
    <recommendedName>
        <fullName evidence="7">TF-B3 domain-containing protein</fullName>
    </recommendedName>
</protein>
<feature type="region of interest" description="Disordered" evidence="6">
    <location>
        <begin position="429"/>
        <end position="469"/>
    </location>
</feature>
<dbReference type="GO" id="GO:0003677">
    <property type="term" value="F:DNA binding"/>
    <property type="evidence" value="ECO:0007669"/>
    <property type="project" value="UniProtKB-KW"/>
</dbReference>
<dbReference type="OrthoDB" id="590488at2759"/>
<keyword evidence="3" id="KW-0238">DNA-binding</keyword>
<dbReference type="Proteomes" id="UP000187203">
    <property type="component" value="Unassembled WGS sequence"/>
</dbReference>
<proteinExistence type="predicted"/>
<dbReference type="InterPro" id="IPR050655">
    <property type="entry name" value="Plant_B3_domain"/>
</dbReference>
<evidence type="ECO:0000259" key="7">
    <source>
        <dbReference type="PROSITE" id="PS50863"/>
    </source>
</evidence>
<feature type="compositionally biased region" description="Basic residues" evidence="6">
    <location>
        <begin position="153"/>
        <end position="163"/>
    </location>
</feature>
<evidence type="ECO:0000313" key="8">
    <source>
        <dbReference type="EMBL" id="OMO84152.1"/>
    </source>
</evidence>
<dbReference type="InterPro" id="IPR015300">
    <property type="entry name" value="DNA-bd_pseudobarrel_sf"/>
</dbReference>
<reference evidence="9" key="1">
    <citation type="submission" date="2013-09" db="EMBL/GenBank/DDBJ databases">
        <title>Corchorus olitorius genome sequencing.</title>
        <authorList>
            <person name="Alam M."/>
            <person name="Haque M.S."/>
            <person name="Islam M.S."/>
            <person name="Emdad E.M."/>
            <person name="Islam M.M."/>
            <person name="Ahmed B."/>
            <person name="Halim A."/>
            <person name="Hossen Q.M.M."/>
            <person name="Hossain M.Z."/>
            <person name="Ahmed R."/>
            <person name="Khan M.M."/>
            <person name="Islam R."/>
            <person name="Rashid M.M."/>
            <person name="Khan S.A."/>
            <person name="Rahman M.S."/>
            <person name="Alam M."/>
            <person name="Yahiya A.S."/>
            <person name="Khan M.S."/>
            <person name="Azam M.S."/>
            <person name="Haque T."/>
            <person name="Lashkar M.Z.H."/>
            <person name="Akhand A.I."/>
            <person name="Morshed G."/>
            <person name="Roy S."/>
            <person name="Uddin K.S."/>
            <person name="Rabeya T."/>
            <person name="Hossain A.S."/>
            <person name="Chowdhury A."/>
            <person name="Snigdha A.R."/>
            <person name="Mortoza M.S."/>
            <person name="Matin S.A."/>
            <person name="Hoque S.M.E."/>
            <person name="Islam M.K."/>
            <person name="Roy D.K."/>
            <person name="Haider R."/>
            <person name="Moosa M.M."/>
            <person name="Elias S.M."/>
            <person name="Hasan A.M."/>
            <person name="Jahan S."/>
            <person name="Shafiuddin M."/>
            <person name="Mahmood N."/>
            <person name="Shommy N.S."/>
        </authorList>
    </citation>
    <scope>NUCLEOTIDE SEQUENCE [LARGE SCALE GENOMIC DNA]</scope>
    <source>
        <strain evidence="9">cv. O-4</strain>
    </source>
</reference>
<accession>A0A1R3INJ6</accession>
<keyword evidence="2" id="KW-0805">Transcription regulation</keyword>
<feature type="region of interest" description="Disordered" evidence="6">
    <location>
        <begin position="144"/>
        <end position="217"/>
    </location>
</feature>
<evidence type="ECO:0000256" key="1">
    <source>
        <dbReference type="ARBA" id="ARBA00004123"/>
    </source>
</evidence>
<evidence type="ECO:0000256" key="4">
    <source>
        <dbReference type="ARBA" id="ARBA00023163"/>
    </source>
</evidence>
<feature type="compositionally biased region" description="Acidic residues" evidence="6">
    <location>
        <begin position="194"/>
        <end position="203"/>
    </location>
</feature>
<dbReference type="Gene3D" id="2.40.330.10">
    <property type="entry name" value="DNA-binding pseudobarrel domain"/>
    <property type="match status" value="3"/>
</dbReference>
<dbReference type="PANTHER" id="PTHR31920:SF145">
    <property type="entry name" value="B3 DOMAIN-CONTAINING PROTEIN REM20-LIKE ISOFORM X1"/>
    <property type="match status" value="1"/>
</dbReference>
<dbReference type="CDD" id="cd10017">
    <property type="entry name" value="B3_DNA"/>
    <property type="match status" value="2"/>
</dbReference>
<keyword evidence="9" id="KW-1185">Reference proteome</keyword>
<dbReference type="GO" id="GO:0005634">
    <property type="term" value="C:nucleus"/>
    <property type="evidence" value="ECO:0007669"/>
    <property type="project" value="UniProtKB-SubCell"/>
</dbReference>
<dbReference type="AlphaFoldDB" id="A0A1R3INJ6"/>
<comment type="caution">
    <text evidence="8">The sequence shown here is derived from an EMBL/GenBank/DDBJ whole genome shotgun (WGS) entry which is preliminary data.</text>
</comment>
<comment type="subcellular location">
    <subcellularLocation>
        <location evidence="1">Nucleus</location>
    </subcellularLocation>
</comment>
<evidence type="ECO:0000313" key="9">
    <source>
        <dbReference type="Proteomes" id="UP000187203"/>
    </source>
</evidence>
<dbReference type="SMART" id="SM01019">
    <property type="entry name" value="B3"/>
    <property type="match status" value="2"/>
</dbReference>
<name>A0A1R3INJ6_9ROSI</name>
<keyword evidence="5" id="KW-0539">Nucleus</keyword>
<organism evidence="8 9">
    <name type="scientific">Corchorus olitorius</name>
    <dbReference type="NCBI Taxonomy" id="93759"/>
    <lineage>
        <taxon>Eukaryota</taxon>
        <taxon>Viridiplantae</taxon>
        <taxon>Streptophyta</taxon>
        <taxon>Embryophyta</taxon>
        <taxon>Tracheophyta</taxon>
        <taxon>Spermatophyta</taxon>
        <taxon>Magnoliopsida</taxon>
        <taxon>eudicotyledons</taxon>
        <taxon>Gunneridae</taxon>
        <taxon>Pentapetalae</taxon>
        <taxon>rosids</taxon>
        <taxon>malvids</taxon>
        <taxon>Malvales</taxon>
        <taxon>Malvaceae</taxon>
        <taxon>Grewioideae</taxon>
        <taxon>Apeibeae</taxon>
        <taxon>Corchorus</taxon>
    </lineage>
</organism>
<feature type="domain" description="TF-B3" evidence="7">
    <location>
        <begin position="24"/>
        <end position="114"/>
    </location>
</feature>
<gene>
    <name evidence="8" type="ORF">COLO4_22193</name>
</gene>
<evidence type="ECO:0000256" key="2">
    <source>
        <dbReference type="ARBA" id="ARBA00023015"/>
    </source>
</evidence>
<dbReference type="PROSITE" id="PS50863">
    <property type="entry name" value="B3"/>
    <property type="match status" value="2"/>
</dbReference>
<evidence type="ECO:0000256" key="5">
    <source>
        <dbReference type="ARBA" id="ARBA00023242"/>
    </source>
</evidence>
<feature type="domain" description="TF-B3" evidence="7">
    <location>
        <begin position="360"/>
        <end position="395"/>
    </location>
</feature>
<evidence type="ECO:0000256" key="6">
    <source>
        <dbReference type="SAM" id="MobiDB-lite"/>
    </source>
</evidence>
<evidence type="ECO:0000256" key="3">
    <source>
        <dbReference type="ARBA" id="ARBA00023125"/>
    </source>
</evidence>
<sequence length="483" mass="55739">MAAMNHNCKLTEKDEYWREFPTDKHQFFKFMVGGFRDSLRIPRSNFRENLSGTIRLRGPSGFIWTVELERESDHVLLHKGWDKFVKDHNLANCDMLVFRYDMNSTFNVTIFNSSGCVRQGTYFVNQHDACSNERCMFQKKDVKDLDKSQKNHMQNKKLKKKRGNPWSKAVPSRKKQPQVGNSGAATKQKTVVSDESEEDSMEASEDRHKESVSNLKGKSKMKEGIALQQAKALKSKIGNPSFFIVMRPTYARGDYLAIPAAFAQEYLAGIEETTLTLQVSNGKRWKEPLFNFRNFVWGDTEEKKRLHLVNWQEVRKYYELRDSKQLPHRLVVLEISAFALSITTFSSCPQREFICKVSAKGWDKFVKDHSLASGEMLVFRYDMNSTFNVTIFNSSGCERQGTYFVNQHDACSNDRCVFQKEDVKDRHKQSVSLKVKSKMKEGKTKGPPEFPGPLHVKQKNNNRGEEAEASEIGRSLFFSKTIF</sequence>
<dbReference type="EMBL" id="AWUE01017877">
    <property type="protein sequence ID" value="OMO84152.1"/>
    <property type="molecule type" value="Genomic_DNA"/>
</dbReference>
<dbReference type="InterPro" id="IPR003340">
    <property type="entry name" value="B3_DNA-bd"/>
</dbReference>
<feature type="compositionally biased region" description="Polar residues" evidence="6">
    <location>
        <begin position="178"/>
        <end position="191"/>
    </location>
</feature>
<dbReference type="SUPFAM" id="SSF101936">
    <property type="entry name" value="DNA-binding pseudobarrel domain"/>
    <property type="match status" value="3"/>
</dbReference>
<dbReference type="PANTHER" id="PTHR31920">
    <property type="entry name" value="B3 DOMAIN-CONTAINING"/>
    <property type="match status" value="1"/>
</dbReference>
<dbReference type="STRING" id="93759.A0A1R3INJ6"/>
<dbReference type="Pfam" id="PF02362">
    <property type="entry name" value="B3"/>
    <property type="match status" value="1"/>
</dbReference>